<keyword evidence="2 6" id="KW-0227">DNA damage</keyword>
<dbReference type="InterPro" id="IPR036267">
    <property type="entry name" value="RuvA_C_sf"/>
</dbReference>
<dbReference type="InterPro" id="IPR000085">
    <property type="entry name" value="RuvA"/>
</dbReference>
<dbReference type="CDD" id="cd14332">
    <property type="entry name" value="UBA_RuvA_C"/>
    <property type="match status" value="1"/>
</dbReference>
<keyword evidence="3 6" id="KW-0238">DNA-binding</keyword>
<dbReference type="GO" id="GO:0006281">
    <property type="term" value="P:DNA repair"/>
    <property type="evidence" value="ECO:0007669"/>
    <property type="project" value="UniProtKB-UniRule"/>
</dbReference>
<dbReference type="GO" id="GO:0048476">
    <property type="term" value="C:Holliday junction resolvase complex"/>
    <property type="evidence" value="ECO:0007669"/>
    <property type="project" value="UniProtKB-UniRule"/>
</dbReference>
<evidence type="ECO:0000256" key="5">
    <source>
        <dbReference type="ARBA" id="ARBA00023204"/>
    </source>
</evidence>
<dbReference type="NCBIfam" id="TIGR00084">
    <property type="entry name" value="ruvA"/>
    <property type="match status" value="1"/>
</dbReference>
<dbReference type="GO" id="GO:0005737">
    <property type="term" value="C:cytoplasm"/>
    <property type="evidence" value="ECO:0007669"/>
    <property type="project" value="UniProtKB-SubCell"/>
</dbReference>
<dbReference type="Gene3D" id="1.10.150.20">
    <property type="entry name" value="5' to 3' exonuclease, C-terminal subdomain"/>
    <property type="match status" value="1"/>
</dbReference>
<comment type="domain">
    <text evidence="6">Has three domains with a flexible linker between the domains II and III and assumes an 'L' shape. Domain III is highly mobile and contacts RuvB.</text>
</comment>
<comment type="similarity">
    <text evidence="6">Belongs to the RuvA family.</text>
</comment>
<dbReference type="GO" id="GO:0000400">
    <property type="term" value="F:four-way junction DNA binding"/>
    <property type="evidence" value="ECO:0007669"/>
    <property type="project" value="UniProtKB-UniRule"/>
</dbReference>
<evidence type="ECO:0000256" key="2">
    <source>
        <dbReference type="ARBA" id="ARBA00022763"/>
    </source>
</evidence>
<reference evidence="8" key="1">
    <citation type="submission" date="2020-02" db="EMBL/GenBank/DDBJ databases">
        <authorList>
            <person name="Meier V. D."/>
        </authorList>
    </citation>
    <scope>NUCLEOTIDE SEQUENCE</scope>
    <source>
        <strain evidence="8">AVDCRST_MAG56</strain>
    </source>
</reference>
<evidence type="ECO:0000256" key="4">
    <source>
        <dbReference type="ARBA" id="ARBA00023172"/>
    </source>
</evidence>
<sequence length="198" mass="21635">MIAYIDGKLTYKDATHAVIDVHGVGYEIRISLQTFGAIQEGERCRLHTILHVKEDAHTLYGFLDRAEKKIFVDLTSVTGIGPNTALMMLSSLSAAEIQHAIVSEDIRTIQSIKGIGAKTAQRIVLELRDKMKKDVYLTPSSPTFAVTSNNTLRSEALSALTTLGIPRNIAEKSIESVLKREGAGISLEQLIKMALKAS</sequence>
<comment type="subunit">
    <text evidence="6">Homotetramer. Forms an RuvA(8)-RuvB(12)-Holliday junction (HJ) complex. HJ DNA is sandwiched between 2 RuvA tetramers; dsDNA enters through RuvA and exits via RuvB. An RuvB hexamer assembles on each DNA strand where it exits the tetramer. Each RuvB hexamer is contacted by two RuvA subunits (via domain III) on 2 adjacent RuvB subunits; this complex drives branch migration. In the full resolvosome a probable DNA-RuvA(4)-RuvB(12)-RuvC(2) complex forms which resolves the HJ.</text>
</comment>
<keyword evidence="5 6" id="KW-0234">DNA repair</keyword>
<organism evidence="8">
    <name type="scientific">uncultured Cytophagales bacterium</name>
    <dbReference type="NCBI Taxonomy" id="158755"/>
    <lineage>
        <taxon>Bacteria</taxon>
        <taxon>Pseudomonadati</taxon>
        <taxon>Bacteroidota</taxon>
        <taxon>Sphingobacteriia</taxon>
        <taxon>Sphingobacteriales</taxon>
        <taxon>environmental samples</taxon>
    </lineage>
</organism>
<comment type="function">
    <text evidence="6">The RuvA-RuvB-RuvC complex processes Holliday junction (HJ) DNA during genetic recombination and DNA repair, while the RuvA-RuvB complex plays an important role in the rescue of blocked DNA replication forks via replication fork reversal (RFR). RuvA specifically binds to HJ cruciform DNA, conferring on it an open structure. The RuvB hexamer acts as an ATP-dependent pump, pulling dsDNA into and through the RuvAB complex. HJ branch migration allows RuvC to scan DNA until it finds its consensus sequence, where it cleaves and resolves the cruciform DNA.</text>
</comment>
<comment type="subcellular location">
    <subcellularLocation>
        <location evidence="6">Cytoplasm</location>
    </subcellularLocation>
</comment>
<dbReference type="Pfam" id="PF01330">
    <property type="entry name" value="RuvA_N"/>
    <property type="match status" value="1"/>
</dbReference>
<keyword evidence="1 6" id="KW-0963">Cytoplasm</keyword>
<dbReference type="GO" id="GO:0016787">
    <property type="term" value="F:hydrolase activity"/>
    <property type="evidence" value="ECO:0007669"/>
    <property type="project" value="UniProtKB-KW"/>
</dbReference>
<comment type="caution">
    <text evidence="6">Lacks conserved residue(s) required for the propagation of feature annotation.</text>
</comment>
<dbReference type="GO" id="GO:0009378">
    <property type="term" value="F:four-way junction helicase activity"/>
    <property type="evidence" value="ECO:0007669"/>
    <property type="project" value="InterPro"/>
</dbReference>
<dbReference type="InterPro" id="IPR011114">
    <property type="entry name" value="RuvA_C"/>
</dbReference>
<feature type="domain" description="Helix-hairpin-helix DNA-binding motif class 1" evidence="7">
    <location>
        <begin position="107"/>
        <end position="126"/>
    </location>
</feature>
<dbReference type="GO" id="GO:0009379">
    <property type="term" value="C:Holliday junction helicase complex"/>
    <property type="evidence" value="ECO:0007669"/>
    <property type="project" value="InterPro"/>
</dbReference>
<feature type="region of interest" description="Domain III" evidence="6">
    <location>
        <begin position="148"/>
        <end position="198"/>
    </location>
</feature>
<dbReference type="Gene3D" id="1.10.8.10">
    <property type="entry name" value="DNA helicase RuvA subunit, C-terminal domain"/>
    <property type="match status" value="1"/>
</dbReference>
<dbReference type="GO" id="GO:0005524">
    <property type="term" value="F:ATP binding"/>
    <property type="evidence" value="ECO:0007669"/>
    <property type="project" value="InterPro"/>
</dbReference>
<dbReference type="Pfam" id="PF14520">
    <property type="entry name" value="HHH_5"/>
    <property type="match status" value="1"/>
</dbReference>
<dbReference type="InterPro" id="IPR003583">
    <property type="entry name" value="Hlx-hairpin-Hlx_DNA-bd_motif"/>
</dbReference>
<keyword evidence="8" id="KW-0378">Hydrolase</keyword>
<dbReference type="GO" id="GO:0006310">
    <property type="term" value="P:DNA recombination"/>
    <property type="evidence" value="ECO:0007669"/>
    <property type="project" value="UniProtKB-UniRule"/>
</dbReference>
<dbReference type="Gene3D" id="2.40.50.140">
    <property type="entry name" value="Nucleic acid-binding proteins"/>
    <property type="match status" value="1"/>
</dbReference>
<dbReference type="HAMAP" id="MF_00031">
    <property type="entry name" value="DNA_HJ_migration_RuvA"/>
    <property type="match status" value="1"/>
</dbReference>
<evidence type="ECO:0000259" key="7">
    <source>
        <dbReference type="SMART" id="SM00278"/>
    </source>
</evidence>
<proteinExistence type="inferred from homology"/>
<feature type="domain" description="Helix-hairpin-helix DNA-binding motif class 1" evidence="7">
    <location>
        <begin position="72"/>
        <end position="91"/>
    </location>
</feature>
<evidence type="ECO:0000256" key="6">
    <source>
        <dbReference type="HAMAP-Rule" id="MF_00031"/>
    </source>
</evidence>
<keyword evidence="4 6" id="KW-0233">DNA recombination</keyword>
<evidence type="ECO:0000313" key="8">
    <source>
        <dbReference type="EMBL" id="CAA9305920.1"/>
    </source>
</evidence>
<dbReference type="SUPFAM" id="SSF47781">
    <property type="entry name" value="RuvA domain 2-like"/>
    <property type="match status" value="1"/>
</dbReference>
<dbReference type="InterPro" id="IPR012340">
    <property type="entry name" value="NA-bd_OB-fold"/>
</dbReference>
<dbReference type="SUPFAM" id="SSF50249">
    <property type="entry name" value="Nucleic acid-binding proteins"/>
    <property type="match status" value="1"/>
</dbReference>
<dbReference type="InterPro" id="IPR013849">
    <property type="entry name" value="DNA_helicase_Holl-junc_RuvA_I"/>
</dbReference>
<gene>
    <name evidence="6" type="primary">ruvA</name>
    <name evidence="8" type="ORF">AVDCRST_MAG56-5862</name>
</gene>
<protein>
    <recommendedName>
        <fullName evidence="6">Holliday junction branch migration complex subunit RuvA</fullName>
    </recommendedName>
</protein>
<dbReference type="SUPFAM" id="SSF46929">
    <property type="entry name" value="DNA helicase RuvA subunit, C-terminal domain"/>
    <property type="match status" value="1"/>
</dbReference>
<name>A0A6J4KIB4_9SPHI</name>
<dbReference type="AlphaFoldDB" id="A0A6J4KIB4"/>
<evidence type="ECO:0000256" key="1">
    <source>
        <dbReference type="ARBA" id="ARBA00022490"/>
    </source>
</evidence>
<dbReference type="InterPro" id="IPR010994">
    <property type="entry name" value="RuvA_2-like"/>
</dbReference>
<evidence type="ECO:0000256" key="3">
    <source>
        <dbReference type="ARBA" id="ARBA00023125"/>
    </source>
</evidence>
<dbReference type="SMART" id="SM00278">
    <property type="entry name" value="HhH1"/>
    <property type="match status" value="2"/>
</dbReference>
<dbReference type="EMBL" id="CADCTQ010000480">
    <property type="protein sequence ID" value="CAA9305920.1"/>
    <property type="molecule type" value="Genomic_DNA"/>
</dbReference>
<accession>A0A6J4KIB4</accession>
<dbReference type="Pfam" id="PF07499">
    <property type="entry name" value="RuvA_C"/>
    <property type="match status" value="1"/>
</dbReference>